<dbReference type="GO" id="GO:0006508">
    <property type="term" value="P:proteolysis"/>
    <property type="evidence" value="ECO:0007669"/>
    <property type="project" value="InterPro"/>
</dbReference>
<comment type="caution">
    <text evidence="5">The sequence shown here is derived from an EMBL/GenBank/DDBJ whole genome shotgun (WGS) entry which is preliminary data.</text>
</comment>
<protein>
    <submittedName>
        <fullName evidence="5">PAN domain</fullName>
    </submittedName>
</protein>
<dbReference type="Proteomes" id="UP001138500">
    <property type="component" value="Unassembled WGS sequence"/>
</dbReference>
<dbReference type="OrthoDB" id="160645at2759"/>
<keyword evidence="1" id="KW-0677">Repeat</keyword>
<evidence type="ECO:0000256" key="1">
    <source>
        <dbReference type="ARBA" id="ARBA00022737"/>
    </source>
</evidence>
<dbReference type="GO" id="GO:0005576">
    <property type="term" value="C:extracellular region"/>
    <property type="evidence" value="ECO:0007669"/>
    <property type="project" value="InterPro"/>
</dbReference>
<evidence type="ECO:0000256" key="2">
    <source>
        <dbReference type="ARBA" id="ARBA00023157"/>
    </source>
</evidence>
<sequence>MERRVQGKTNQRVEVLTHPQRQDVDFTSSPGDEVYSVETILTTYTQTQYLTEYRHPSGVLTSPTSLAANQYTTIVSLSGYAPFTALLTSVPTASSPTAANSSGITSSSGSQVTSATTITTTSSMTATIIPAVGSSLQSYAVPSGLYTPSASGKVASYTSPVTTIPVVPAAGPAGTPTLPSTANTDSAQTASGASLPTFAINNLLADVEQAVSSNVVQAITAAPDALLSAASAVSSVVDQGLSSMASLVPAGTPLSSALAALTSAASAGLSDAAQASAASTLQSAVSSALVGAASNGIAAAASVFNSPSTQAPAIPSAQASSLINSTLSSAPSIPSAQASSYVNSMVSSGAQSLPSAQASSLATSFVSAATATLGQGAQAPSKISSHSIITSLSPAKASDIISDVSSAEAQLSSAAALGSSLQSAGTSVAVQQAASAAAQLSGAAAQASSVLAEAASFRAPNGLTSGLGSQVSAVQSQASGLASQASETSSIVTFASSALPAGTPTSNSTLLPGPSATFGLSSTTLAPTKFSTSSIIIVATSLPGVPTSPSSTSDKASISNAAPSSSIASLTLSSLLGSLSASSVTTVPSSIVSTSTSGLSSGSSSVVLTSSTTASASASATCTAGGVTYTSGQHYTDANNVTYVIHCSQDNSQGSFSTYPVMTGGFATCFNACDNTQGCAGFTYSGSDSGNCYLKTAEGTYSSAGSSIVSAFHLSTSNTGGSSSPSSGSTGSTSAGASSGCADLASQGSNFTDSNGNTYQVQCSYDYNGNDLSSQSASSFKGCFATCDATSGCTAFSFLGGEGAGTCYLKSRAVSGSASTNGADSAKLISADSSKSMLATASAASNSSSTAFGGQTSSISAAVSSSSSALSTLSSSSASSSSNFSTTSSSSSTPTATGTAKSCSALLSQGPTYTDANNHTYSIQCGYDFAGNDIGTAGGYFADCYKACDQTSGCAAFSFVGGSSRGTCYLKSAAGNGGQNSNVDAAQLISPLPTYSTAMGAASGSCASIGNSQLPTLYTDSNGASYEVQCQHDIPANDLTIESAPTFQSCFAICDKTSGCTAFSWLVGNGPGTCYLKSGNSATPSLTSSNADVAYLRSRANSTNSLAPSFSTSLGLSYSSSALSSSTLLTSAQSSPASTFSASNSSLLSTVTSVSRISSQSASSTNASGSSNATSSFTSSTSLVVTPSGNSSTAAPSSAVTGSCASVGSTFDGYTVQCNTDHYGGDLESGSASSFRGCFPRCDAISQCVGFGRSHTTSNPILPGELY</sequence>
<gene>
    <name evidence="5" type="ORF">Tdes44962_MAKER07532</name>
</gene>
<dbReference type="AlphaFoldDB" id="A0A9W7W5N1"/>
<dbReference type="Pfam" id="PF14295">
    <property type="entry name" value="PAN_4"/>
    <property type="match status" value="5"/>
</dbReference>
<evidence type="ECO:0000256" key="3">
    <source>
        <dbReference type="SAM" id="MobiDB-lite"/>
    </source>
</evidence>
<dbReference type="SMART" id="SM00223">
    <property type="entry name" value="APPLE"/>
    <property type="match status" value="3"/>
</dbReference>
<reference evidence="5 6" key="2">
    <citation type="journal article" date="2021" name="Curr. Genet.">
        <title>Genetic response to nitrogen starvation in the aggressive Eucalyptus foliar pathogen Teratosphaeria destructans.</title>
        <authorList>
            <person name="Havenga M."/>
            <person name="Wingfield B.D."/>
            <person name="Wingfield M.J."/>
            <person name="Dreyer L.L."/>
            <person name="Roets F."/>
            <person name="Aylward J."/>
        </authorList>
    </citation>
    <scope>NUCLEOTIDE SEQUENCE [LARGE SCALE GENOMIC DNA]</scope>
    <source>
        <strain evidence="5">CMW44962</strain>
    </source>
</reference>
<accession>A0A9W7W5N1</accession>
<evidence type="ECO:0000259" key="4">
    <source>
        <dbReference type="PROSITE" id="PS50948"/>
    </source>
</evidence>
<evidence type="ECO:0000313" key="6">
    <source>
        <dbReference type="Proteomes" id="UP001138500"/>
    </source>
</evidence>
<name>A0A9W7W5N1_9PEZI</name>
<feature type="region of interest" description="Disordered" evidence="3">
    <location>
        <begin position="876"/>
        <end position="896"/>
    </location>
</feature>
<keyword evidence="6" id="KW-1185">Reference proteome</keyword>
<dbReference type="InterPro" id="IPR003609">
    <property type="entry name" value="Pan_app"/>
</dbReference>
<feature type="domain" description="Apple" evidence="4">
    <location>
        <begin position="741"/>
        <end position="833"/>
    </location>
</feature>
<reference evidence="5 6" key="1">
    <citation type="journal article" date="2018" name="IMA Fungus">
        <title>IMA Genome-F 10: Nine draft genome sequences of Claviceps purpurea s.lat., including C. arundinis, C. humidiphila, and C. cf. spartinae, pseudomolecules for the pitch canker pathogen Fusarium circinatum, draft genome of Davidsoniella eucalypti, Grosmannia galeiformis, Quambalaria eucalypti, and Teratosphaeria destructans.</title>
        <authorList>
            <person name="Wingfield B.D."/>
            <person name="Liu M."/>
            <person name="Nguyen H.D."/>
            <person name="Lane F.A."/>
            <person name="Morgan S.W."/>
            <person name="De Vos L."/>
            <person name="Wilken P.M."/>
            <person name="Duong T.A."/>
            <person name="Aylward J."/>
            <person name="Coetzee M.P."/>
            <person name="Dadej K."/>
            <person name="De Beer Z.W."/>
            <person name="Findlay W."/>
            <person name="Havenga M."/>
            <person name="Kolarik M."/>
            <person name="Menzies J.G."/>
            <person name="Naidoo K."/>
            <person name="Pochopski O."/>
            <person name="Shoukouhi P."/>
            <person name="Santana Q.C."/>
            <person name="Seifert K.A."/>
            <person name="Soal N."/>
            <person name="Steenkamp E.T."/>
            <person name="Tatham C.T."/>
            <person name="van der Nest M.A."/>
            <person name="Wingfield M.J."/>
        </authorList>
    </citation>
    <scope>NUCLEOTIDE SEQUENCE [LARGE SCALE GENOMIC DNA]</scope>
    <source>
        <strain evidence="5">CMW44962</strain>
    </source>
</reference>
<keyword evidence="2" id="KW-1015">Disulfide bond</keyword>
<dbReference type="PROSITE" id="PS50948">
    <property type="entry name" value="PAN"/>
    <property type="match status" value="2"/>
</dbReference>
<dbReference type="InterPro" id="IPR000177">
    <property type="entry name" value="Apple"/>
</dbReference>
<evidence type="ECO:0000313" key="5">
    <source>
        <dbReference type="EMBL" id="KAH9843276.1"/>
    </source>
</evidence>
<organism evidence="5 6">
    <name type="scientific">Teratosphaeria destructans</name>
    <dbReference type="NCBI Taxonomy" id="418781"/>
    <lineage>
        <taxon>Eukaryota</taxon>
        <taxon>Fungi</taxon>
        <taxon>Dikarya</taxon>
        <taxon>Ascomycota</taxon>
        <taxon>Pezizomycotina</taxon>
        <taxon>Dothideomycetes</taxon>
        <taxon>Dothideomycetidae</taxon>
        <taxon>Mycosphaerellales</taxon>
        <taxon>Teratosphaeriaceae</taxon>
        <taxon>Teratosphaeria</taxon>
    </lineage>
</organism>
<feature type="domain" description="Apple" evidence="4">
    <location>
        <begin position="1006"/>
        <end position="1100"/>
    </location>
</feature>
<dbReference type="EMBL" id="RIBY02000402">
    <property type="protein sequence ID" value="KAH9843276.1"/>
    <property type="molecule type" value="Genomic_DNA"/>
</dbReference>
<dbReference type="Gene3D" id="3.50.4.10">
    <property type="entry name" value="Hepatocyte Growth Factor"/>
    <property type="match status" value="4"/>
</dbReference>
<proteinExistence type="predicted"/>